<dbReference type="GO" id="GO:0006123">
    <property type="term" value="P:mitochondrial electron transport, cytochrome c to oxygen"/>
    <property type="evidence" value="ECO:0007669"/>
    <property type="project" value="UniProtKB-UniRule"/>
</dbReference>
<evidence type="ECO:0000256" key="9">
    <source>
        <dbReference type="ARBA" id="ARBA00023128"/>
    </source>
</evidence>
<dbReference type="Proteomes" id="UP000694415">
    <property type="component" value="Unplaced"/>
</dbReference>
<dbReference type="Pfam" id="PF02935">
    <property type="entry name" value="COX7C"/>
    <property type="match status" value="1"/>
</dbReference>
<dbReference type="GO" id="GO:0005743">
    <property type="term" value="C:mitochondrial inner membrane"/>
    <property type="evidence" value="ECO:0007669"/>
    <property type="project" value="UniProtKB-SubCell"/>
</dbReference>
<evidence type="ECO:0000256" key="12">
    <source>
        <dbReference type="ARBA" id="ARBA00047050"/>
    </source>
</evidence>
<dbReference type="GO" id="GO:0045277">
    <property type="term" value="C:respiratory chain complex IV"/>
    <property type="evidence" value="ECO:0007669"/>
    <property type="project" value="UniProtKB-UniRule"/>
</dbReference>
<dbReference type="Ensembl" id="ENSMSIT00000030848.1">
    <property type="protein sequence ID" value="ENSMSIP00000024445.1"/>
    <property type="gene ID" value="ENSMSIG00000020673.1"/>
</dbReference>
<evidence type="ECO:0000256" key="8">
    <source>
        <dbReference type="ARBA" id="ARBA00022989"/>
    </source>
</evidence>
<protein>
    <recommendedName>
        <fullName evidence="4 13">Cytochrome c oxidase subunit 7C, mitochondrial</fullName>
    </recommendedName>
    <alternativeName>
        <fullName evidence="11 13">Cytochrome c oxidase polypeptide VIIc</fullName>
    </alternativeName>
</protein>
<evidence type="ECO:0000256" key="7">
    <source>
        <dbReference type="ARBA" id="ARBA00022946"/>
    </source>
</evidence>
<evidence type="ECO:0000313" key="14">
    <source>
        <dbReference type="Ensembl" id="ENSMSIP00000024445.1"/>
    </source>
</evidence>
<evidence type="ECO:0000256" key="2">
    <source>
        <dbReference type="ARBA" id="ARBA00004673"/>
    </source>
</evidence>
<evidence type="ECO:0000313" key="15">
    <source>
        <dbReference type="Proteomes" id="UP000694415"/>
    </source>
</evidence>
<sequence>MQSLQRQHKVLLGQGSIWRFTSVVCRSHYDYEERPGKNLPFSVENQWRVLAMMTVSFGSGFATPL</sequence>
<dbReference type="UniPathway" id="UPA00705"/>
<name>A0A8C6MZF5_MUSSI</name>
<proteinExistence type="inferred from homology"/>
<keyword evidence="6 13" id="KW-0999">Mitochondrion inner membrane</keyword>
<reference evidence="14" key="1">
    <citation type="submission" date="2025-08" db="UniProtKB">
        <authorList>
            <consortium name="Ensembl"/>
        </authorList>
    </citation>
    <scope>IDENTIFICATION</scope>
</reference>
<dbReference type="PANTHER" id="PTHR13313:SF0">
    <property type="entry name" value="CYTOCHROME C OXIDASE SUBUNIT 7C, MITOCHONDRIAL"/>
    <property type="match status" value="1"/>
</dbReference>
<dbReference type="FunFam" id="4.10.49.10:FF:000001">
    <property type="entry name" value="Cytochrome c oxidase subunit 7C"/>
    <property type="match status" value="1"/>
</dbReference>
<evidence type="ECO:0000256" key="10">
    <source>
        <dbReference type="ARBA" id="ARBA00023136"/>
    </source>
</evidence>
<comment type="similarity">
    <text evidence="3 13">Belongs to the cytochrome c oxidase VIIc family.</text>
</comment>
<evidence type="ECO:0000256" key="5">
    <source>
        <dbReference type="ARBA" id="ARBA00022692"/>
    </source>
</evidence>
<dbReference type="InterPro" id="IPR004202">
    <property type="entry name" value="COX7C/Cox8"/>
</dbReference>
<keyword evidence="15" id="KW-1185">Reference proteome</keyword>
<dbReference type="PANTHER" id="PTHR13313">
    <property type="entry name" value="CYTOCHROME C OXIDASE SUBUNIT VIIC"/>
    <property type="match status" value="1"/>
</dbReference>
<comment type="function">
    <text evidence="13">Component of the cytochrome c oxidase, the last enzyme in the mitochondrial electron transport chain which drives oxidative phosphorylation. The respiratory chain contains 3 multisubunit complexes succinate dehydrogenase (complex II, CII), ubiquinol-cytochrome c oxidoreductase (cytochrome b-c1 complex, complex III, CIII) and cytochrome c oxidase (complex IV, CIV), that cooperate to transfer electrons derived from NADH and succinate to molecular oxygen, creating an electrochemical gradient over the inner membrane that drives transmembrane transport and the ATP synthase. Cytochrome c oxidase is the component of the respiratory chain that catalyzes the reduction of oxygen to water. Electrons originating from reduced cytochrome c in the intermembrane space (IMS) are transferred via the dinuclear copper A center (CU(A)) of subunit 2 and heme A of subunit 1 to the active site in subunit 1, a binuclear center (BNC) formed by heme A3 and copper B (CU(B)). The BNC reduces molecular oxygen to 2 water molecules using 4 electrons from cytochrome c in the IMS and 4 protons from the mitochondrial matrix.</text>
</comment>
<evidence type="ECO:0000256" key="1">
    <source>
        <dbReference type="ARBA" id="ARBA00004434"/>
    </source>
</evidence>
<organism evidence="14 15">
    <name type="scientific">Mus spicilegus</name>
    <name type="common">Mound-building mouse</name>
    <dbReference type="NCBI Taxonomy" id="10103"/>
    <lineage>
        <taxon>Eukaryota</taxon>
        <taxon>Metazoa</taxon>
        <taxon>Chordata</taxon>
        <taxon>Craniata</taxon>
        <taxon>Vertebrata</taxon>
        <taxon>Euteleostomi</taxon>
        <taxon>Mammalia</taxon>
        <taxon>Eutheria</taxon>
        <taxon>Euarchontoglires</taxon>
        <taxon>Glires</taxon>
        <taxon>Rodentia</taxon>
        <taxon>Myomorpha</taxon>
        <taxon>Muroidea</taxon>
        <taxon>Muridae</taxon>
        <taxon>Murinae</taxon>
        <taxon>Mus</taxon>
        <taxon>Mus</taxon>
    </lineage>
</organism>
<accession>A0A8C6MZF5</accession>
<dbReference type="SUPFAM" id="SSF81427">
    <property type="entry name" value="Mitochondrial cytochrome c oxidase subunit VIIc (aka VIIIa)"/>
    <property type="match status" value="1"/>
</dbReference>
<keyword evidence="5" id="KW-0812">Transmembrane</keyword>
<evidence type="ECO:0000256" key="13">
    <source>
        <dbReference type="RuleBase" id="RU368123"/>
    </source>
</evidence>
<keyword evidence="7 13" id="KW-0809">Transit peptide</keyword>
<dbReference type="GeneTree" id="ENSGT01030000235102"/>
<keyword evidence="8" id="KW-1133">Transmembrane helix</keyword>
<evidence type="ECO:0000256" key="6">
    <source>
        <dbReference type="ARBA" id="ARBA00022792"/>
    </source>
</evidence>
<evidence type="ECO:0000256" key="11">
    <source>
        <dbReference type="ARBA" id="ARBA00031140"/>
    </source>
</evidence>
<comment type="subunit">
    <text evidence="12">Component of the cytochrome c oxidase (complex IV, CIV), a multisubunit enzyme composed of 14 subunits. The complex is composed of a catalytic core of 3 subunits MT-CO1, MT-CO2 and MT-CO3, encoded in the mitochondrial DNA, and 11 supernumerary subunits COX4I, COX5A, COX5B, COX6A, COX6B, COX6C, COX7A, COX7B, COX7C, COX8 and NDUFA4, which are encoded in the nuclear genome. The complex exists as a monomer or a dimer and forms supercomplexes (SCs) in the inner mitochondrial membrane with NADH-ubiquinone oxidoreductase (complex I, CI) and ubiquinol-cytochrome c oxidoreductase (cytochrome b-c1 complex, complex III, CIII), resulting in different assemblies (supercomplex SCI(1)III(2)IV(1) and megacomplex MCI(2)III(2)IV(2)). Interacts with RAB5IF.</text>
</comment>
<reference evidence="14" key="2">
    <citation type="submission" date="2025-09" db="UniProtKB">
        <authorList>
            <consortium name="Ensembl"/>
        </authorList>
    </citation>
    <scope>IDENTIFICATION</scope>
</reference>
<comment type="subunit">
    <text evidence="13">Component of the cytochrome c oxidase (complex IV, CIV), a multisubunit enzyme composed of 14 subunits. The complex is composed of a catalytic core of 3 subunits, encoded in the mitochondrial DNA, and 11 supernumerary subunits, which are encoded in the nuclear genome. The complex exists as a monomer or a dimer and forms supercomplexes (SCs) in the inner mitochondrial membrane with NADH-ubiquinone oxidoreductase (complex I, CI) and ubiquinol-cytochrome c oxidoreductase (cytochrome b-c1 complex, complex III, CIII), resulting in different assemblies (supercomplex SCI(1)III(2)IV(1) and megacomplex MCI(2)III(2)IV(2)).</text>
</comment>
<dbReference type="AlphaFoldDB" id="A0A8C6MZF5"/>
<keyword evidence="10" id="KW-0472">Membrane</keyword>
<evidence type="ECO:0000256" key="3">
    <source>
        <dbReference type="ARBA" id="ARBA00010514"/>
    </source>
</evidence>
<evidence type="ECO:0000256" key="4">
    <source>
        <dbReference type="ARBA" id="ARBA00017004"/>
    </source>
</evidence>
<dbReference type="InterPro" id="IPR036636">
    <property type="entry name" value="COX7C/Cox8_sf"/>
</dbReference>
<comment type="subcellular location">
    <subcellularLocation>
        <location evidence="1 13">Mitochondrion inner membrane</location>
        <topology evidence="1 13">Single-pass membrane protein</topology>
    </subcellularLocation>
</comment>
<keyword evidence="9 13" id="KW-0496">Mitochondrion</keyword>
<comment type="pathway">
    <text evidence="2 13">Energy metabolism; oxidative phosphorylation.</text>
</comment>
<dbReference type="Gene3D" id="4.10.49.10">
    <property type="entry name" value="Cytochrome c oxidase subunit VIIc"/>
    <property type="match status" value="1"/>
</dbReference>